<accession>A0A8J7I8J5</accession>
<dbReference type="CDD" id="cd09742">
    <property type="entry name" value="Csm6_III-A"/>
    <property type="match status" value="1"/>
</dbReference>
<dbReference type="Gene3D" id="3.40.50.10770">
    <property type="entry name" value="Hypothetical protein VC1899 like domain (Restriction endonuclease-like)"/>
    <property type="match status" value="1"/>
</dbReference>
<organism evidence="2 3">
    <name type="scientific">Dendronalium phyllosphericum CENA369</name>
    <dbReference type="NCBI Taxonomy" id="1725256"/>
    <lineage>
        <taxon>Bacteria</taxon>
        <taxon>Bacillati</taxon>
        <taxon>Cyanobacteriota</taxon>
        <taxon>Cyanophyceae</taxon>
        <taxon>Nostocales</taxon>
        <taxon>Nostocaceae</taxon>
        <taxon>Dendronalium</taxon>
        <taxon>Dendronalium phyllosphericum</taxon>
    </lineage>
</organism>
<reference evidence="2 3" key="1">
    <citation type="journal article" date="2021" name="Int. J. Syst. Evol. Microbiol.">
        <title>Amazonocrinis nigriterrae gen. nov., sp. nov., Atlanticothrix silvestris gen. nov., sp. nov. and Dendronalium phyllosphericum gen. nov., sp. nov., nostocacean cyanobacteria from Brazilian environments.</title>
        <authorList>
            <person name="Alvarenga D.O."/>
            <person name="Andreote A.P.D."/>
            <person name="Branco L.H.Z."/>
            <person name="Delbaje E."/>
            <person name="Cruz R.B."/>
            <person name="Varani A.M."/>
            <person name="Fiore M.F."/>
        </authorList>
    </citation>
    <scope>NUCLEOTIDE SEQUENCE [LARGE SCALE GENOMIC DNA]</scope>
    <source>
        <strain evidence="2 3">CENA369</strain>
    </source>
</reference>
<dbReference type="NCBIfam" id="TIGR02619">
    <property type="entry name" value="putative CRISPR-associated protein, APE2256 family"/>
    <property type="match status" value="1"/>
</dbReference>
<gene>
    <name evidence="2" type="ORF">I8752_35115</name>
</gene>
<dbReference type="InterPro" id="IPR013442">
    <property type="entry name" value="SSO1393-like"/>
</dbReference>
<dbReference type="Proteomes" id="UP000662314">
    <property type="component" value="Unassembled WGS sequence"/>
</dbReference>
<dbReference type="RefSeq" id="WP_214436758.1">
    <property type="nucleotide sequence ID" value="NZ_CAWPUQ010000252.1"/>
</dbReference>
<dbReference type="Gene3D" id="1.10.196.30">
    <property type="match status" value="1"/>
</dbReference>
<name>A0A8J7I8J5_9NOST</name>
<keyword evidence="3" id="KW-1185">Reference proteome</keyword>
<proteinExistence type="predicted"/>
<evidence type="ECO:0000313" key="3">
    <source>
        <dbReference type="Proteomes" id="UP000662314"/>
    </source>
</evidence>
<dbReference type="EMBL" id="JAECZA010000313">
    <property type="protein sequence ID" value="MBH8578086.1"/>
    <property type="molecule type" value="Genomic_DNA"/>
</dbReference>
<sequence>MPTVIVSPCGTSLLTNDTDDSLRKLLNKTTNCKETELNPEQKEVIDKHIAERRERMRKAKVSEARKLSAELNGIITYYDGNPKGEHHILLATDTYLGSNTAKIVAEWLEQQKLKAIPKNINYLSTKDIESFRIALSEIVQWCNEELEKQYPRPYWTVVFNLTGGFKSVNGFLQAVAMFYADESIYIFESGSQLLKIPRLPLQLDPERFIGKHLQVFRRMAVLSEELNAEECKEIPETLLEQIDDRVALSEWGKLLWQKCYKQYYNQSLLPPLSKKLKYSASFEQVTNNLSEDRLLIINERLDQLSLYLESKDSNTQVYNPKSLDFKSLKGRPFRGRFSPEPTHECDAWSDRDAKRLYGHFDGNDYCIDMLGNHL</sequence>
<evidence type="ECO:0000259" key="1">
    <source>
        <dbReference type="Pfam" id="PF09651"/>
    </source>
</evidence>
<protein>
    <submittedName>
        <fullName evidence="2">Putative CRISPR-associated protein</fullName>
    </submittedName>
</protein>
<feature type="domain" description="CRISPR system ring nuclease SSO1393-like" evidence="1">
    <location>
        <begin position="65"/>
        <end position="199"/>
    </location>
</feature>
<dbReference type="Pfam" id="PF09651">
    <property type="entry name" value="Cas_APE2256"/>
    <property type="match status" value="1"/>
</dbReference>
<dbReference type="AlphaFoldDB" id="A0A8J7I8J5"/>
<comment type="caution">
    <text evidence="2">The sequence shown here is derived from an EMBL/GenBank/DDBJ whole genome shotgun (WGS) entry which is preliminary data.</text>
</comment>
<evidence type="ECO:0000313" key="2">
    <source>
        <dbReference type="EMBL" id="MBH8578086.1"/>
    </source>
</evidence>